<keyword evidence="2" id="KW-1185">Reference proteome</keyword>
<reference evidence="2" key="1">
    <citation type="submission" date="2016-10" db="EMBL/GenBank/DDBJ databases">
        <authorList>
            <person name="Varghese N."/>
            <person name="Submissions S."/>
        </authorList>
    </citation>
    <scope>NUCLEOTIDE SEQUENCE [LARGE SCALE GENOMIC DNA]</scope>
    <source>
        <strain evidence="2">DSM 18130</strain>
    </source>
</reference>
<dbReference type="AlphaFoldDB" id="A0A1I0T007"/>
<protein>
    <submittedName>
        <fullName evidence="1">Predicted ABC-type ATPase</fullName>
    </submittedName>
</protein>
<evidence type="ECO:0000313" key="2">
    <source>
        <dbReference type="Proteomes" id="UP000198836"/>
    </source>
</evidence>
<dbReference type="Proteomes" id="UP000198836">
    <property type="component" value="Unassembled WGS sequence"/>
</dbReference>
<gene>
    <name evidence="1" type="ORF">SAMN04488511_10492</name>
</gene>
<dbReference type="RefSeq" id="WP_090981603.1">
    <property type="nucleotide sequence ID" value="NZ_FOJM01000004.1"/>
</dbReference>
<dbReference type="OrthoDB" id="9791543at2"/>
<proteinExistence type="predicted"/>
<dbReference type="EMBL" id="FOJM01000004">
    <property type="protein sequence ID" value="SFA44376.1"/>
    <property type="molecule type" value="Genomic_DNA"/>
</dbReference>
<dbReference type="PANTHER" id="PTHR39206">
    <property type="entry name" value="SLL8004 PROTEIN"/>
    <property type="match status" value="1"/>
</dbReference>
<organism evidence="1 2">
    <name type="scientific">Pedobacter suwonensis</name>
    <dbReference type="NCBI Taxonomy" id="332999"/>
    <lineage>
        <taxon>Bacteria</taxon>
        <taxon>Pseudomonadati</taxon>
        <taxon>Bacteroidota</taxon>
        <taxon>Sphingobacteriia</taxon>
        <taxon>Sphingobacteriales</taxon>
        <taxon>Sphingobacteriaceae</taxon>
        <taxon>Pedobacter</taxon>
    </lineage>
</organism>
<sequence>MSRKPRLRIFAGPNGSGKTTLFDSIRSSYFSTRIFINADLLEEEFKNKNFINLSDFEIDVTNDDFELFCFQNGLFIKAGFDIKSWNLVIRENVIVKNSIDTSPYNSYHFAIIADFIRYELIKNKKSFSFETVFSHPSKLKLIDLAHRNNFKVYLYFIGTQTPKMNVERVKDRVLKGGHLVDSGKIEQRYFLTMDLLIDMIKKADQTFLWDNSGSKHDYVGGISDGILDLKITNIPNWIDTYILDKIKQ</sequence>
<name>A0A1I0T007_9SPHI</name>
<accession>A0A1I0T007</accession>
<dbReference type="SUPFAM" id="SSF52540">
    <property type="entry name" value="P-loop containing nucleoside triphosphate hydrolases"/>
    <property type="match status" value="1"/>
</dbReference>
<dbReference type="PANTHER" id="PTHR39206:SF1">
    <property type="entry name" value="SLL8004 PROTEIN"/>
    <property type="match status" value="1"/>
</dbReference>
<dbReference type="InterPro" id="IPR027417">
    <property type="entry name" value="P-loop_NTPase"/>
</dbReference>
<evidence type="ECO:0000313" key="1">
    <source>
        <dbReference type="EMBL" id="SFA44376.1"/>
    </source>
</evidence>
<dbReference type="STRING" id="332999.SAMN04488511_10492"/>
<dbReference type="Gene3D" id="3.40.50.300">
    <property type="entry name" value="P-loop containing nucleotide triphosphate hydrolases"/>
    <property type="match status" value="1"/>
</dbReference>